<keyword evidence="2" id="KW-0378">Hydrolase</keyword>
<dbReference type="SUPFAM" id="SSF101478">
    <property type="entry name" value="ADP-ribosylglycohydrolase"/>
    <property type="match status" value="1"/>
</dbReference>
<organism evidence="3 4">
    <name type="scientific">Mycolicibacterium arenosum</name>
    <dbReference type="NCBI Taxonomy" id="2952157"/>
    <lineage>
        <taxon>Bacteria</taxon>
        <taxon>Bacillati</taxon>
        <taxon>Actinomycetota</taxon>
        <taxon>Actinomycetes</taxon>
        <taxon>Mycobacteriales</taxon>
        <taxon>Mycobacteriaceae</taxon>
        <taxon>Mycolicibacterium</taxon>
    </lineage>
</organism>
<dbReference type="Proteomes" id="UP001651690">
    <property type="component" value="Unassembled WGS sequence"/>
</dbReference>
<dbReference type="EMBL" id="JANDBD010000002">
    <property type="protein sequence ID" value="MCP9271637.1"/>
    <property type="molecule type" value="Genomic_DNA"/>
</dbReference>
<evidence type="ECO:0000256" key="1">
    <source>
        <dbReference type="ARBA" id="ARBA00010702"/>
    </source>
</evidence>
<gene>
    <name evidence="3" type="ORF">NM203_05510</name>
</gene>
<dbReference type="InterPro" id="IPR050792">
    <property type="entry name" value="ADP-ribosylglycohydrolase"/>
</dbReference>
<comment type="similarity">
    <text evidence="1">Belongs to the ADP-ribosylglycohydrolase family.</text>
</comment>
<evidence type="ECO:0000313" key="3">
    <source>
        <dbReference type="EMBL" id="MCP9271637.1"/>
    </source>
</evidence>
<dbReference type="Gene3D" id="3.90.190.10">
    <property type="entry name" value="Protein tyrosine phosphatase superfamily"/>
    <property type="match status" value="1"/>
</dbReference>
<accession>A0ABT1LZN6</accession>
<dbReference type="Gene3D" id="1.10.4080.10">
    <property type="entry name" value="ADP-ribosylation/Crystallin J1"/>
    <property type="match status" value="1"/>
</dbReference>
<dbReference type="RefSeq" id="WP_255058693.1">
    <property type="nucleotide sequence ID" value="NZ_JANDBD010000002.1"/>
</dbReference>
<protein>
    <submittedName>
        <fullName evidence="3">ADP-ribosylglycohydrolase family protein</fullName>
    </submittedName>
</protein>
<keyword evidence="4" id="KW-1185">Reference proteome</keyword>
<dbReference type="SUPFAM" id="SSF52799">
    <property type="entry name" value="(Phosphotyrosine protein) phosphatases II"/>
    <property type="match status" value="1"/>
</dbReference>
<name>A0ABT1LZN6_9MYCO</name>
<dbReference type="PANTHER" id="PTHR16222">
    <property type="entry name" value="ADP-RIBOSYLGLYCOHYDROLASE"/>
    <property type="match status" value="1"/>
</dbReference>
<dbReference type="InterPro" id="IPR029021">
    <property type="entry name" value="Prot-tyrosine_phosphatase-like"/>
</dbReference>
<dbReference type="PANTHER" id="PTHR16222:SF24">
    <property type="entry name" value="ADP-RIBOSYLHYDROLASE ARH3"/>
    <property type="match status" value="1"/>
</dbReference>
<reference evidence="3 4" key="1">
    <citation type="submission" date="2022-06" db="EMBL/GenBank/DDBJ databases">
        <title>Mycolicibacterium sp. CAU 1645 isolated from seawater.</title>
        <authorList>
            <person name="Kim W."/>
        </authorList>
    </citation>
    <scope>NUCLEOTIDE SEQUENCE [LARGE SCALE GENOMIC DNA]</scope>
    <source>
        <strain evidence="3 4">CAU 1645</strain>
    </source>
</reference>
<evidence type="ECO:0000256" key="2">
    <source>
        <dbReference type="ARBA" id="ARBA00022801"/>
    </source>
</evidence>
<dbReference type="Pfam" id="PF03747">
    <property type="entry name" value="ADP_ribosyl_GH"/>
    <property type="match status" value="1"/>
</dbReference>
<evidence type="ECO:0000313" key="4">
    <source>
        <dbReference type="Proteomes" id="UP001651690"/>
    </source>
</evidence>
<dbReference type="CDD" id="cd14498">
    <property type="entry name" value="DSP"/>
    <property type="match status" value="1"/>
</dbReference>
<proteinExistence type="inferred from homology"/>
<comment type="caution">
    <text evidence="3">The sequence shown here is derived from an EMBL/GenBank/DDBJ whole genome shotgun (WGS) entry which is preliminary data.</text>
</comment>
<sequence>MELNTAQLDRAVGVLLANAAGDALGAPYEFQPARGPELEVAMVGGGAFGWKRGEWTDDTSMAIAIGEVAATGVDLRDDAALTAIVTRWHGWAQTANDVGNQTRSVLGATGRAGLSATNALTASREHYERTGHSAGNGSLMRTSPVALAFLDDPAALAEAAARISALTHYDPDAQDACVLWCLAIRHAVLTGALDVRAGLDRLPDDRRALWSERLDVAERSTPSDFRNNGWVVEALQAAWCAIATTPVPEDDPEAGVFAADHLRLALDAAVRSGNDTDTVAAIAGGLLGARWGASAVPGVWRRVLNGWPGLRTRGLVQMATRIVKADRDFPRPQRPHIAVQHPVDDGVWLGNAHTLRKLPPGVDCIVSLCRVHDDDLPSGVEHIDVRLVDRTDPDENVNLEFVLTDTVRLIEQLRIEHRTVLVHCHGAYSRTPTIGALYGARALPTSGAEALHDVLEVLPHADPNIAFRDAIERLAP</sequence>
<dbReference type="InterPro" id="IPR005502">
    <property type="entry name" value="Ribosyl_crysJ1"/>
</dbReference>
<dbReference type="InterPro" id="IPR036705">
    <property type="entry name" value="Ribosyl_crysJ1_sf"/>
</dbReference>